<sequence>MSQPTSRLSQPVVTTEAVVVPTSVVAPSSPLAPTTAAAQSPTAIAPTTTTTTTTTTTSTVVASSVVPIPPTAATTALIKTTSSTTTTSTTTTTTAQPPAAQPPLTTAQSNPTTTSNQIESSSSSSTILFSTNNTGVNHTFADNNTNQDSAVNYGLIIALVIICVIGVSVLGWLLKKWLLPTSEGFKARRMKGIMDHQLDTPHSGPGHHPAHDLELGPFLNDLPPEKVVTLARTKSLVSRNNSMLLNSLNGGGVSRNNSVNQPFSDDFLIAGGVAGGSGISSASTLAGGSAHSSPHAAYDPNQPFFVDPSTPPGYPAGIPHYDPSTGMYYIANPNMTPAQYQQYYHQYQAQYYTHFHHAPPVAPNGDVMYPTMPHARHNTAPILEEPQVAPFAQTESNTAEGSPLLHNKRNSC</sequence>
<feature type="region of interest" description="Disordered" evidence="5">
    <location>
        <begin position="77"/>
        <end position="126"/>
    </location>
</feature>
<evidence type="ECO:0000256" key="1">
    <source>
        <dbReference type="ARBA" id="ARBA00004167"/>
    </source>
</evidence>
<dbReference type="PANTHER" id="PTHR15549">
    <property type="entry name" value="PAIRED IMMUNOGLOBULIN-LIKE TYPE 2 RECEPTOR"/>
    <property type="match status" value="1"/>
</dbReference>
<proteinExistence type="predicted"/>
<evidence type="ECO:0000313" key="8">
    <source>
        <dbReference type="Proteomes" id="UP000193642"/>
    </source>
</evidence>
<organism evidence="7 8">
    <name type="scientific">Rhizoclosmatium globosum</name>
    <dbReference type="NCBI Taxonomy" id="329046"/>
    <lineage>
        <taxon>Eukaryota</taxon>
        <taxon>Fungi</taxon>
        <taxon>Fungi incertae sedis</taxon>
        <taxon>Chytridiomycota</taxon>
        <taxon>Chytridiomycota incertae sedis</taxon>
        <taxon>Chytridiomycetes</taxon>
        <taxon>Chytridiales</taxon>
        <taxon>Chytriomycetaceae</taxon>
        <taxon>Rhizoclosmatium</taxon>
    </lineage>
</organism>
<evidence type="ECO:0000256" key="2">
    <source>
        <dbReference type="ARBA" id="ARBA00022692"/>
    </source>
</evidence>
<dbReference type="GO" id="GO:0071944">
    <property type="term" value="C:cell periphery"/>
    <property type="evidence" value="ECO:0007669"/>
    <property type="project" value="UniProtKB-ARBA"/>
</dbReference>
<keyword evidence="4 6" id="KW-0472">Membrane</keyword>
<dbReference type="Proteomes" id="UP000193642">
    <property type="component" value="Unassembled WGS sequence"/>
</dbReference>
<accession>A0A1Y2CPJ8</accession>
<dbReference type="GO" id="GO:0016020">
    <property type="term" value="C:membrane"/>
    <property type="evidence" value="ECO:0007669"/>
    <property type="project" value="UniProtKB-SubCell"/>
</dbReference>
<name>A0A1Y2CPJ8_9FUNG</name>
<evidence type="ECO:0000256" key="4">
    <source>
        <dbReference type="ARBA" id="ARBA00023136"/>
    </source>
</evidence>
<keyword evidence="2 6" id="KW-0812">Transmembrane</keyword>
<comment type="caution">
    <text evidence="7">The sequence shown here is derived from an EMBL/GenBank/DDBJ whole genome shotgun (WGS) entry which is preliminary data.</text>
</comment>
<dbReference type="AlphaFoldDB" id="A0A1Y2CPJ8"/>
<feature type="compositionally biased region" description="Low complexity" evidence="5">
    <location>
        <begin position="283"/>
        <end position="297"/>
    </location>
</feature>
<evidence type="ECO:0000256" key="5">
    <source>
        <dbReference type="SAM" id="MobiDB-lite"/>
    </source>
</evidence>
<dbReference type="EMBL" id="MCGO01000010">
    <property type="protein sequence ID" value="ORY48932.1"/>
    <property type="molecule type" value="Genomic_DNA"/>
</dbReference>
<protein>
    <submittedName>
        <fullName evidence="7">Uncharacterized protein</fullName>
    </submittedName>
</protein>
<feature type="region of interest" description="Disordered" evidence="5">
    <location>
        <begin position="393"/>
        <end position="412"/>
    </location>
</feature>
<comment type="subcellular location">
    <subcellularLocation>
        <location evidence="1">Membrane</location>
        <topology evidence="1">Single-pass membrane protein</topology>
    </subcellularLocation>
</comment>
<feature type="region of interest" description="Disordered" evidence="5">
    <location>
        <begin position="26"/>
        <end position="57"/>
    </location>
</feature>
<evidence type="ECO:0000256" key="3">
    <source>
        <dbReference type="ARBA" id="ARBA00022989"/>
    </source>
</evidence>
<feature type="transmembrane region" description="Helical" evidence="6">
    <location>
        <begin position="153"/>
        <end position="174"/>
    </location>
</feature>
<reference evidence="7 8" key="1">
    <citation type="submission" date="2016-07" db="EMBL/GenBank/DDBJ databases">
        <title>Pervasive Adenine N6-methylation of Active Genes in Fungi.</title>
        <authorList>
            <consortium name="DOE Joint Genome Institute"/>
            <person name="Mondo S.J."/>
            <person name="Dannebaum R.O."/>
            <person name="Kuo R.C."/>
            <person name="Labutti K."/>
            <person name="Haridas S."/>
            <person name="Kuo A."/>
            <person name="Salamov A."/>
            <person name="Ahrendt S.R."/>
            <person name="Lipzen A."/>
            <person name="Sullivan W."/>
            <person name="Andreopoulos W.B."/>
            <person name="Clum A."/>
            <person name="Lindquist E."/>
            <person name="Daum C."/>
            <person name="Ramamoorthy G.K."/>
            <person name="Gryganskyi A."/>
            <person name="Culley D."/>
            <person name="Magnuson J.K."/>
            <person name="James T.Y."/>
            <person name="O'Malley M.A."/>
            <person name="Stajich J.E."/>
            <person name="Spatafora J.W."/>
            <person name="Visel A."/>
            <person name="Grigoriev I.V."/>
        </authorList>
    </citation>
    <scope>NUCLEOTIDE SEQUENCE [LARGE SCALE GENOMIC DNA]</scope>
    <source>
        <strain evidence="7 8">JEL800</strain>
    </source>
</reference>
<dbReference type="OrthoDB" id="10668985at2759"/>
<dbReference type="InterPro" id="IPR051694">
    <property type="entry name" value="Immunoregulatory_rcpt-like"/>
</dbReference>
<keyword evidence="8" id="KW-1185">Reference proteome</keyword>
<evidence type="ECO:0000256" key="6">
    <source>
        <dbReference type="SAM" id="Phobius"/>
    </source>
</evidence>
<gene>
    <name evidence="7" type="ORF">BCR33DRAFT_735133</name>
</gene>
<keyword evidence="3 6" id="KW-1133">Transmembrane helix</keyword>
<evidence type="ECO:0000313" key="7">
    <source>
        <dbReference type="EMBL" id="ORY48932.1"/>
    </source>
</evidence>
<dbReference type="PANTHER" id="PTHR15549:SF30">
    <property type="entry name" value="MID2 DOMAIN-CONTAINING PROTEIN"/>
    <property type="match status" value="1"/>
</dbReference>
<feature type="region of interest" description="Disordered" evidence="5">
    <location>
        <begin position="283"/>
        <end position="311"/>
    </location>
</feature>